<evidence type="ECO:0000256" key="10">
    <source>
        <dbReference type="SAM" id="MobiDB-lite"/>
    </source>
</evidence>
<dbReference type="OMA" id="WNEKLGW"/>
<keyword evidence="4" id="KW-0699">rRNA-binding</keyword>
<dbReference type="Gene3D" id="4.10.640.10">
    <property type="entry name" value="Ribosomal protein S18"/>
    <property type="match status" value="1"/>
</dbReference>
<evidence type="ECO:0000256" key="4">
    <source>
        <dbReference type="ARBA" id="ARBA00022730"/>
    </source>
</evidence>
<dbReference type="SUPFAM" id="SSF46911">
    <property type="entry name" value="Ribosomal protein S18"/>
    <property type="match status" value="1"/>
</dbReference>
<dbReference type="PRINTS" id="PR00974">
    <property type="entry name" value="RIBOSOMALS18"/>
</dbReference>
<organism evidence="11">
    <name type="scientific">Picea sitchensis</name>
    <name type="common">Sitka spruce</name>
    <name type="synonym">Pinus sitchensis</name>
    <dbReference type="NCBI Taxonomy" id="3332"/>
    <lineage>
        <taxon>Eukaryota</taxon>
        <taxon>Viridiplantae</taxon>
        <taxon>Streptophyta</taxon>
        <taxon>Embryophyta</taxon>
        <taxon>Tracheophyta</taxon>
        <taxon>Spermatophyta</taxon>
        <taxon>Pinopsida</taxon>
        <taxon>Pinidae</taxon>
        <taxon>Conifers I</taxon>
        <taxon>Pinales</taxon>
        <taxon>Pinaceae</taxon>
        <taxon>Picea</taxon>
    </lineage>
</organism>
<dbReference type="InterPro" id="IPR036870">
    <property type="entry name" value="Ribosomal_bS18_sf"/>
</dbReference>
<dbReference type="PANTHER" id="PTHR13479">
    <property type="entry name" value="30S RIBOSOMAL PROTEIN S18"/>
    <property type="match status" value="1"/>
</dbReference>
<dbReference type="GO" id="GO:0005763">
    <property type="term" value="C:mitochondrial small ribosomal subunit"/>
    <property type="evidence" value="ECO:0007669"/>
    <property type="project" value="TreeGrafter"/>
</dbReference>
<dbReference type="GO" id="GO:0070181">
    <property type="term" value="F:small ribosomal subunit rRNA binding"/>
    <property type="evidence" value="ECO:0007669"/>
    <property type="project" value="TreeGrafter"/>
</dbReference>
<dbReference type="GO" id="GO:0003735">
    <property type="term" value="F:structural constituent of ribosome"/>
    <property type="evidence" value="ECO:0007669"/>
    <property type="project" value="InterPro"/>
</dbReference>
<reference evidence="11" key="1">
    <citation type="submission" date="2010-04" db="EMBL/GenBank/DDBJ databases">
        <authorList>
            <person name="Reid K.E."/>
            <person name="Liao N."/>
            <person name="Chan S."/>
            <person name="Docking R."/>
            <person name="Taylor G."/>
            <person name="Moore R."/>
            <person name="Mayo M."/>
            <person name="Munro S."/>
            <person name="King J."/>
            <person name="Yanchuk A."/>
            <person name="Holt R."/>
            <person name="Jones S."/>
            <person name="Marra M."/>
            <person name="Ritland C.E."/>
            <person name="Ritland K."/>
            <person name="Bohlmann J."/>
        </authorList>
    </citation>
    <scope>NUCLEOTIDE SEQUENCE</scope>
    <source>
        <tissue evidence="11">Bud</tissue>
    </source>
</reference>
<evidence type="ECO:0000256" key="6">
    <source>
        <dbReference type="ARBA" id="ARBA00022980"/>
    </source>
</evidence>
<feature type="region of interest" description="Disordered" evidence="10">
    <location>
        <begin position="68"/>
        <end position="90"/>
    </location>
</feature>
<protein>
    <recommendedName>
        <fullName evidence="8">Small ribosomal subunit protein bS18c</fullName>
    </recommendedName>
</protein>
<evidence type="ECO:0000256" key="9">
    <source>
        <dbReference type="RuleBase" id="RU003910"/>
    </source>
</evidence>
<dbReference type="HAMAP" id="MF_00270">
    <property type="entry name" value="Ribosomal_bS18"/>
    <property type="match status" value="1"/>
</dbReference>
<name>D5AAS4_PICSI</name>
<dbReference type="Pfam" id="PF01084">
    <property type="entry name" value="Ribosomal_S18"/>
    <property type="match status" value="1"/>
</dbReference>
<comment type="subcellular location">
    <subcellularLocation>
        <location evidence="1">Plastid</location>
        <location evidence="1">Chloroplast</location>
    </subcellularLocation>
</comment>
<dbReference type="NCBIfam" id="TIGR00165">
    <property type="entry name" value="S18"/>
    <property type="match status" value="1"/>
</dbReference>
<proteinExistence type="evidence at transcript level"/>
<dbReference type="GO" id="GO:0009507">
    <property type="term" value="C:chloroplast"/>
    <property type="evidence" value="ECO:0007669"/>
    <property type="project" value="UniProtKB-SubCell"/>
</dbReference>
<evidence type="ECO:0000256" key="5">
    <source>
        <dbReference type="ARBA" id="ARBA00022884"/>
    </source>
</evidence>
<keyword evidence="5" id="KW-0694">RNA-binding</keyword>
<evidence type="ECO:0000256" key="7">
    <source>
        <dbReference type="ARBA" id="ARBA00023274"/>
    </source>
</evidence>
<evidence type="ECO:0000256" key="2">
    <source>
        <dbReference type="ARBA" id="ARBA00022528"/>
    </source>
</evidence>
<keyword evidence="2" id="KW-0150">Chloroplast</keyword>
<evidence type="ECO:0000256" key="3">
    <source>
        <dbReference type="ARBA" id="ARBA00022640"/>
    </source>
</evidence>
<evidence type="ECO:0000313" key="11">
    <source>
        <dbReference type="EMBL" id="ADE76643.1"/>
    </source>
</evidence>
<dbReference type="InterPro" id="IPR001648">
    <property type="entry name" value="Ribosomal_bS18"/>
</dbReference>
<evidence type="ECO:0000256" key="8">
    <source>
        <dbReference type="ARBA" id="ARBA00035266"/>
    </source>
</evidence>
<keyword evidence="6 9" id="KW-0689">Ribosomal protein</keyword>
<accession>D5AAS4</accession>
<keyword evidence="7 9" id="KW-0687">Ribonucleoprotein</keyword>
<comment type="similarity">
    <text evidence="9">Belongs to the bacterial ribosomal protein bS18 family.</text>
</comment>
<keyword evidence="3" id="KW-0934">Plastid</keyword>
<dbReference type="PANTHER" id="PTHR13479:SF65">
    <property type="entry name" value="F10K1.8 PROTEIN"/>
    <property type="match status" value="1"/>
</dbReference>
<dbReference type="AlphaFoldDB" id="D5AAS4"/>
<dbReference type="GO" id="GO:0006412">
    <property type="term" value="P:translation"/>
    <property type="evidence" value="ECO:0007669"/>
    <property type="project" value="InterPro"/>
</dbReference>
<sequence length="340" mass="38341">MSTMNARKLRHLTTQWKSSIFTKIHGASSLQTVRVFSAKGRPGDRGGNANAPDPSQVDWKEWVASKLPGTGSTVSGASHGFGPRASPSEIQSSFESADDFERRMFGDFSANNSHTDSFFQKLDRIDKARGKAGSGFGKEDWNEKLGWEDDQAGHGADTLADGMDDKLKKAALEYDYGVLRPEEDYSFRPDATFLPGSTYTVKDLDLTKPAVRRPFKRLEFQTTTGEVLRKADFRNVRFLQNFITEAGILYPRKKFGIRAKAQRKIAREIKTARAFGLMPFTSMGKKAFVFGTTMEDFDEDYEFDQYDDRPDDLEDIPVEEVLETEDLDIPDFDIDDLKSK</sequence>
<evidence type="ECO:0000256" key="1">
    <source>
        <dbReference type="ARBA" id="ARBA00004229"/>
    </source>
</evidence>
<dbReference type="EMBL" id="BT123315">
    <property type="protein sequence ID" value="ADE76643.1"/>
    <property type="molecule type" value="mRNA"/>
</dbReference>